<organism evidence="2 3">
    <name type="scientific">Natrialba asiatica (strain ATCC 700177 / DSM 12278 / JCM 9576 / FERM P-10747 / NBRC 102637 / 172P1)</name>
    <dbReference type="NCBI Taxonomy" id="29540"/>
    <lineage>
        <taxon>Archaea</taxon>
        <taxon>Methanobacteriati</taxon>
        <taxon>Methanobacteriota</taxon>
        <taxon>Stenosarchaea group</taxon>
        <taxon>Halobacteria</taxon>
        <taxon>Halobacteriales</taxon>
        <taxon>Natrialbaceae</taxon>
        <taxon>Natrialba</taxon>
    </lineage>
</organism>
<dbReference type="EMBL" id="AOIO01000040">
    <property type="protein sequence ID" value="ELY98173.1"/>
    <property type="molecule type" value="Genomic_DNA"/>
</dbReference>
<evidence type="ECO:0000313" key="2">
    <source>
        <dbReference type="EMBL" id="ELY98173.1"/>
    </source>
</evidence>
<feature type="compositionally biased region" description="Low complexity" evidence="1">
    <location>
        <begin position="56"/>
        <end position="73"/>
    </location>
</feature>
<protein>
    <submittedName>
        <fullName evidence="2">Uncharacterized protein</fullName>
    </submittedName>
</protein>
<keyword evidence="3" id="KW-1185">Reference proteome</keyword>
<name>M0ALB9_NATA1</name>
<dbReference type="AlphaFoldDB" id="M0ALB9"/>
<evidence type="ECO:0000313" key="3">
    <source>
        <dbReference type="Proteomes" id="UP000011554"/>
    </source>
</evidence>
<sequence length="99" mass="10757">MKIPGVRADVAGAFGAVAATGTAVLTPVSAITVIWDRDGRVHYPAVTAESARRWTATDTDTNTNTMNDTPPISIRRRRQSRQHSTARIARLELVEGNRS</sequence>
<dbReference type="Proteomes" id="UP000011554">
    <property type="component" value="Unassembled WGS sequence"/>
</dbReference>
<feature type="compositionally biased region" description="Basic and acidic residues" evidence="1">
    <location>
        <begin position="89"/>
        <end position="99"/>
    </location>
</feature>
<gene>
    <name evidence="2" type="ORF">C481_19605</name>
</gene>
<dbReference type="STRING" id="29540.C481_19605"/>
<proteinExistence type="predicted"/>
<accession>M0ALB9</accession>
<feature type="region of interest" description="Disordered" evidence="1">
    <location>
        <begin position="54"/>
        <end position="99"/>
    </location>
</feature>
<comment type="caution">
    <text evidence="2">The sequence shown here is derived from an EMBL/GenBank/DDBJ whole genome shotgun (WGS) entry which is preliminary data.</text>
</comment>
<reference evidence="2 3" key="1">
    <citation type="journal article" date="2014" name="PLoS Genet.">
        <title>Phylogenetically driven sequencing of extremely halophilic archaea reveals strategies for static and dynamic osmo-response.</title>
        <authorList>
            <person name="Becker E.A."/>
            <person name="Seitzer P.M."/>
            <person name="Tritt A."/>
            <person name="Larsen D."/>
            <person name="Krusor M."/>
            <person name="Yao A.I."/>
            <person name="Wu D."/>
            <person name="Madern D."/>
            <person name="Eisen J.A."/>
            <person name="Darling A.E."/>
            <person name="Facciotti M.T."/>
        </authorList>
    </citation>
    <scope>NUCLEOTIDE SEQUENCE [LARGE SCALE GENOMIC DNA]</scope>
    <source>
        <strain evidence="2 3">DSM 12278</strain>
    </source>
</reference>
<evidence type="ECO:0000256" key="1">
    <source>
        <dbReference type="SAM" id="MobiDB-lite"/>
    </source>
</evidence>